<keyword evidence="2" id="KW-1133">Transmembrane helix</keyword>
<dbReference type="SUPFAM" id="SSF56112">
    <property type="entry name" value="Protein kinase-like (PK-like)"/>
    <property type="match status" value="1"/>
</dbReference>
<dbReference type="Gene3D" id="1.10.510.10">
    <property type="entry name" value="Transferase(Phosphotransferase) domain 1"/>
    <property type="match status" value="1"/>
</dbReference>
<evidence type="ECO:0000256" key="2">
    <source>
        <dbReference type="SAM" id="Phobius"/>
    </source>
</evidence>
<gene>
    <name evidence="4" type="ORF">LTR84_005905</name>
</gene>
<organism evidence="4 5">
    <name type="scientific">Exophiala bonariae</name>
    <dbReference type="NCBI Taxonomy" id="1690606"/>
    <lineage>
        <taxon>Eukaryota</taxon>
        <taxon>Fungi</taxon>
        <taxon>Dikarya</taxon>
        <taxon>Ascomycota</taxon>
        <taxon>Pezizomycotina</taxon>
        <taxon>Eurotiomycetes</taxon>
        <taxon>Chaetothyriomycetidae</taxon>
        <taxon>Chaetothyriales</taxon>
        <taxon>Herpotrichiellaceae</taxon>
        <taxon>Exophiala</taxon>
    </lineage>
</organism>
<evidence type="ECO:0000313" key="5">
    <source>
        <dbReference type="Proteomes" id="UP001358417"/>
    </source>
</evidence>
<dbReference type="RefSeq" id="XP_064703693.1">
    <property type="nucleotide sequence ID" value="XM_064849469.1"/>
</dbReference>
<dbReference type="Proteomes" id="UP001358417">
    <property type="component" value="Unassembled WGS sequence"/>
</dbReference>
<keyword evidence="5" id="KW-1185">Reference proteome</keyword>
<evidence type="ECO:0000259" key="3">
    <source>
        <dbReference type="Pfam" id="PF24476"/>
    </source>
</evidence>
<dbReference type="InterPro" id="IPR056002">
    <property type="entry name" value="DUF7580"/>
</dbReference>
<dbReference type="Gene3D" id="1.20.120.1020">
    <property type="entry name" value="Prion-inhibition and propagation, HeLo domain"/>
    <property type="match status" value="2"/>
</dbReference>
<feature type="domain" description="DUF7580" evidence="3">
    <location>
        <begin position="349"/>
        <end position="524"/>
    </location>
</feature>
<protein>
    <recommendedName>
        <fullName evidence="3">DUF7580 domain-containing protein</fullName>
    </recommendedName>
</protein>
<keyword evidence="2" id="KW-0812">Transmembrane</keyword>
<comment type="caution">
    <text evidence="4">The sequence shown here is derived from an EMBL/GenBank/DDBJ whole genome shotgun (WGS) entry which is preliminary data.</text>
</comment>
<dbReference type="AlphaFoldDB" id="A0AAV9N2B5"/>
<dbReference type="InterPro" id="IPR038305">
    <property type="entry name" value="HeLo_sf"/>
</dbReference>
<reference evidence="4 5" key="1">
    <citation type="submission" date="2023-08" db="EMBL/GenBank/DDBJ databases">
        <title>Black Yeasts Isolated from many extreme environments.</title>
        <authorList>
            <person name="Coleine C."/>
            <person name="Stajich J.E."/>
            <person name="Selbmann L."/>
        </authorList>
    </citation>
    <scope>NUCLEOTIDE SEQUENCE [LARGE SCALE GENOMIC DNA]</scope>
    <source>
        <strain evidence="4 5">CCFEE 5792</strain>
    </source>
</reference>
<sequence length="569" mass="63994">MELAAFVIGTSSLISVAEVCLTLARAIDGVKAFKEESASLYAAYNFEQVRLTLWIHHVVGIAHSPIEIDRLKIDDGDLPPVLTSESPINLHQPLQSALTEVAKILKKLNHLLGKYGANEVSVTRRIRFQTGIFKQGGKDEIRELLAQLKNWNDSLDRVLESRMRQHLISNMHIRLLSAAQTDRELEVIQGAAQGTHESLRQEAAFRRQILSIANRSDGIPSGLKISSHNISPSLPPAMKNGAFRYMGKFDHPGVRPIRVLQEWKLGQPNWGDNERTTATTRADRLASMLRIEHKPPKLRCLDLAAYTITDGPQNRLDFCFLYHPPPFANGAILPLTLHTALTTLSERKRPTLAQRFGIAATLAESLLAFHTANWLHKAVCSTNVLFFADAQNELPNFRQPFMAGFEFSRPDTVRDLTLEGPASSSGFDAYCHPELVASLTGNGERRRRYQRRFDIYGLGVVLLEIGCWMTVATILRSRQGMEGTTHDHLLETVKMSLPSRVGSRYKQAVWECLHWEEDESGNEPGSQSGFQHEDETEELRAQRQRQRETQIEDFANTVVAVLRDCHCTL</sequence>
<feature type="compositionally biased region" description="Basic and acidic residues" evidence="1">
    <location>
        <begin position="538"/>
        <end position="547"/>
    </location>
</feature>
<feature type="region of interest" description="Disordered" evidence="1">
    <location>
        <begin position="518"/>
        <end position="547"/>
    </location>
</feature>
<dbReference type="EMBL" id="JAVRRD010000022">
    <property type="protein sequence ID" value="KAK5048235.1"/>
    <property type="molecule type" value="Genomic_DNA"/>
</dbReference>
<evidence type="ECO:0000313" key="4">
    <source>
        <dbReference type="EMBL" id="KAK5048235.1"/>
    </source>
</evidence>
<dbReference type="Pfam" id="PF24476">
    <property type="entry name" value="DUF7580"/>
    <property type="match status" value="1"/>
</dbReference>
<dbReference type="GeneID" id="89974079"/>
<dbReference type="InterPro" id="IPR011009">
    <property type="entry name" value="Kinase-like_dom_sf"/>
</dbReference>
<evidence type="ECO:0000256" key="1">
    <source>
        <dbReference type="SAM" id="MobiDB-lite"/>
    </source>
</evidence>
<dbReference type="PANTHER" id="PTHR37542">
    <property type="entry name" value="HELO DOMAIN-CONTAINING PROTEIN-RELATED"/>
    <property type="match status" value="1"/>
</dbReference>
<dbReference type="PANTHER" id="PTHR37542:SF1">
    <property type="entry name" value="PRION-INHIBITION AND PROPAGATION HELO DOMAIN-CONTAINING PROTEIN"/>
    <property type="match status" value="1"/>
</dbReference>
<feature type="transmembrane region" description="Helical" evidence="2">
    <location>
        <begin position="455"/>
        <end position="475"/>
    </location>
</feature>
<accession>A0AAV9N2B5</accession>
<keyword evidence="2" id="KW-0472">Membrane</keyword>
<name>A0AAV9N2B5_9EURO</name>
<proteinExistence type="predicted"/>